<evidence type="ECO:0000256" key="3">
    <source>
        <dbReference type="ARBA" id="ARBA00012572"/>
    </source>
</evidence>
<proteinExistence type="inferred from homology"/>
<dbReference type="GO" id="GO:0004640">
    <property type="term" value="F:phosphoribosylanthranilate isomerase activity"/>
    <property type="evidence" value="ECO:0007669"/>
    <property type="project" value="UniProtKB-UniRule"/>
</dbReference>
<dbReference type="InterPro" id="IPR001240">
    <property type="entry name" value="PRAI_dom"/>
</dbReference>
<evidence type="ECO:0000256" key="5">
    <source>
        <dbReference type="ARBA" id="ARBA00022605"/>
    </source>
</evidence>
<dbReference type="CDD" id="cd00405">
    <property type="entry name" value="PRAI"/>
    <property type="match status" value="1"/>
</dbReference>
<evidence type="ECO:0000256" key="9">
    <source>
        <dbReference type="HAMAP-Rule" id="MF_00135"/>
    </source>
</evidence>
<comment type="catalytic activity">
    <reaction evidence="1 9">
        <text>N-(5-phospho-beta-D-ribosyl)anthranilate = 1-(2-carboxyphenylamino)-1-deoxy-D-ribulose 5-phosphate</text>
        <dbReference type="Rhea" id="RHEA:21540"/>
        <dbReference type="ChEBI" id="CHEBI:18277"/>
        <dbReference type="ChEBI" id="CHEBI:58613"/>
        <dbReference type="EC" id="5.3.1.24"/>
    </reaction>
</comment>
<comment type="pathway">
    <text evidence="2 9">Amino-acid biosynthesis; L-tryptophan biosynthesis; L-tryptophan from chorismate: step 3/5.</text>
</comment>
<dbReference type="InterPro" id="IPR011060">
    <property type="entry name" value="RibuloseP-bd_barrel"/>
</dbReference>
<keyword evidence="5 9" id="KW-0028">Amino-acid biosynthesis</keyword>
<protein>
    <recommendedName>
        <fullName evidence="4 9">N-(5'-phosphoribosyl)anthranilate isomerase</fullName>
        <shortName evidence="9">PRAI</shortName>
        <ecNumber evidence="3 9">5.3.1.24</ecNumber>
    </recommendedName>
</protein>
<dbReference type="EMBL" id="JAIULA010000007">
    <property type="protein sequence ID" value="MCP0886692.1"/>
    <property type="molecule type" value="Genomic_DNA"/>
</dbReference>
<dbReference type="InterPro" id="IPR013785">
    <property type="entry name" value="Aldolase_TIM"/>
</dbReference>
<evidence type="ECO:0000256" key="1">
    <source>
        <dbReference type="ARBA" id="ARBA00001164"/>
    </source>
</evidence>
<evidence type="ECO:0000256" key="7">
    <source>
        <dbReference type="ARBA" id="ARBA00023141"/>
    </source>
</evidence>
<dbReference type="Pfam" id="PF00697">
    <property type="entry name" value="PRAI"/>
    <property type="match status" value="1"/>
</dbReference>
<evidence type="ECO:0000256" key="2">
    <source>
        <dbReference type="ARBA" id="ARBA00004664"/>
    </source>
</evidence>
<gene>
    <name evidence="9" type="primary">trpF</name>
    <name evidence="11" type="ORF">LB941_04990</name>
</gene>
<sequence>MKVKLCGLTRNVDIQAANKILPEYIGFVFAKNSKRKLTFEQAKQLRKQLLPQIKSVGVFVEPRFEEIKLLADAQIISCVQLHGDIDSTLIEKIQGQGLYVIQALKEEYRETIADAILLDASEGAGIFTKWKNIPVKRNKPLFLAGGLTVKNIEHAIRDTNPDVIDVSSGIETNGLKDADKMAQITQLVHKFN</sequence>
<evidence type="ECO:0000256" key="6">
    <source>
        <dbReference type="ARBA" id="ARBA00022822"/>
    </source>
</evidence>
<dbReference type="InterPro" id="IPR044643">
    <property type="entry name" value="TrpF_fam"/>
</dbReference>
<dbReference type="PANTHER" id="PTHR42894">
    <property type="entry name" value="N-(5'-PHOSPHORIBOSYL)ANTHRANILATE ISOMERASE"/>
    <property type="match status" value="1"/>
</dbReference>
<name>A0A9X2JL59_9LACO</name>
<evidence type="ECO:0000256" key="4">
    <source>
        <dbReference type="ARBA" id="ARBA00022272"/>
    </source>
</evidence>
<comment type="similarity">
    <text evidence="9">Belongs to the TrpF family.</text>
</comment>
<comment type="caution">
    <text evidence="11">The sequence shown here is derived from an EMBL/GenBank/DDBJ whole genome shotgun (WGS) entry which is preliminary data.</text>
</comment>
<evidence type="ECO:0000313" key="11">
    <source>
        <dbReference type="EMBL" id="MCP0886692.1"/>
    </source>
</evidence>
<dbReference type="RefSeq" id="WP_253360001.1">
    <property type="nucleotide sequence ID" value="NZ_JAIULA010000007.1"/>
</dbReference>
<feature type="domain" description="N-(5'phosphoribosyl) anthranilate isomerase (PRAI)" evidence="10">
    <location>
        <begin position="4"/>
        <end position="186"/>
    </location>
</feature>
<keyword evidence="7 9" id="KW-0057">Aromatic amino acid biosynthesis</keyword>
<accession>A0A9X2JL59</accession>
<dbReference type="AlphaFoldDB" id="A0A9X2JL59"/>
<dbReference type="Proteomes" id="UP001139006">
    <property type="component" value="Unassembled WGS sequence"/>
</dbReference>
<reference evidence="11 12" key="1">
    <citation type="journal article" date="2023" name="Int. J. Syst. Evol. Microbiol.">
        <title>Ligilactobacillus ubinensis sp. nov., a novel species isolated from the wild ferment of a durian fruit (Durio zibethinus).</title>
        <authorList>
            <person name="Heng Y.C."/>
            <person name="Menon N."/>
            <person name="Chen B."/>
            <person name="Loo B.Z.L."/>
            <person name="Wong G.W.J."/>
            <person name="Lim A.C.H."/>
            <person name="Silvaraju S."/>
            <person name="Kittelmann S."/>
        </authorList>
    </citation>
    <scope>NUCLEOTIDE SEQUENCE [LARGE SCALE GENOMIC DNA]</scope>
    <source>
        <strain evidence="11 12">WILCCON 0076</strain>
    </source>
</reference>
<evidence type="ECO:0000256" key="8">
    <source>
        <dbReference type="ARBA" id="ARBA00023235"/>
    </source>
</evidence>
<dbReference type="PANTHER" id="PTHR42894:SF1">
    <property type="entry name" value="N-(5'-PHOSPHORIBOSYL)ANTHRANILATE ISOMERASE"/>
    <property type="match status" value="1"/>
</dbReference>
<dbReference type="EC" id="5.3.1.24" evidence="3 9"/>
<organism evidence="11 12">
    <name type="scientific">Ligilactobacillus ubinensis</name>
    <dbReference type="NCBI Taxonomy" id="2876789"/>
    <lineage>
        <taxon>Bacteria</taxon>
        <taxon>Bacillati</taxon>
        <taxon>Bacillota</taxon>
        <taxon>Bacilli</taxon>
        <taxon>Lactobacillales</taxon>
        <taxon>Lactobacillaceae</taxon>
        <taxon>Ligilactobacillus</taxon>
    </lineage>
</organism>
<dbReference type="Gene3D" id="3.20.20.70">
    <property type="entry name" value="Aldolase class I"/>
    <property type="match status" value="1"/>
</dbReference>
<evidence type="ECO:0000259" key="10">
    <source>
        <dbReference type="Pfam" id="PF00697"/>
    </source>
</evidence>
<dbReference type="GO" id="GO:0000162">
    <property type="term" value="P:L-tryptophan biosynthetic process"/>
    <property type="evidence" value="ECO:0007669"/>
    <property type="project" value="UniProtKB-UniRule"/>
</dbReference>
<keyword evidence="6 9" id="KW-0822">Tryptophan biosynthesis</keyword>
<dbReference type="HAMAP" id="MF_00135">
    <property type="entry name" value="PRAI"/>
    <property type="match status" value="1"/>
</dbReference>
<dbReference type="SUPFAM" id="SSF51366">
    <property type="entry name" value="Ribulose-phoshate binding barrel"/>
    <property type="match status" value="1"/>
</dbReference>
<evidence type="ECO:0000313" key="12">
    <source>
        <dbReference type="Proteomes" id="UP001139006"/>
    </source>
</evidence>
<keyword evidence="12" id="KW-1185">Reference proteome</keyword>
<keyword evidence="8 9" id="KW-0413">Isomerase</keyword>